<evidence type="ECO:0000259" key="5">
    <source>
        <dbReference type="Pfam" id="PF07971"/>
    </source>
</evidence>
<feature type="domain" description="Glycosyl hydrolase family 92" evidence="5">
    <location>
        <begin position="321"/>
        <end position="774"/>
    </location>
</feature>
<dbReference type="Proteomes" id="UP001501411">
    <property type="component" value="Unassembled WGS sequence"/>
</dbReference>
<dbReference type="Gene3D" id="3.30.2080.10">
    <property type="entry name" value="GH92 mannosidase domain"/>
    <property type="match status" value="1"/>
</dbReference>
<evidence type="ECO:0000256" key="1">
    <source>
        <dbReference type="ARBA" id="ARBA00001913"/>
    </source>
</evidence>
<accession>A0ABP9CDD2</accession>
<organism evidence="7 8">
    <name type="scientific">Olivibacter ginsenosidimutans</name>
    <dbReference type="NCBI Taxonomy" id="1176537"/>
    <lineage>
        <taxon>Bacteria</taxon>
        <taxon>Pseudomonadati</taxon>
        <taxon>Bacteroidota</taxon>
        <taxon>Sphingobacteriia</taxon>
        <taxon>Sphingobacteriales</taxon>
        <taxon>Sphingobacteriaceae</taxon>
        <taxon>Olivibacter</taxon>
    </lineage>
</organism>
<evidence type="ECO:0000313" key="8">
    <source>
        <dbReference type="Proteomes" id="UP001501411"/>
    </source>
</evidence>
<keyword evidence="8" id="KW-1185">Reference proteome</keyword>
<dbReference type="PROSITE" id="PS51257">
    <property type="entry name" value="PROKAR_LIPOPROTEIN"/>
    <property type="match status" value="1"/>
</dbReference>
<evidence type="ECO:0000256" key="2">
    <source>
        <dbReference type="ARBA" id="ARBA00011245"/>
    </source>
</evidence>
<dbReference type="NCBIfam" id="TIGR01180">
    <property type="entry name" value="aman2_put"/>
    <property type="match status" value="1"/>
</dbReference>
<name>A0ABP9CDD2_9SPHI</name>
<protein>
    <submittedName>
        <fullName evidence="7">GH92 family glycosyl hydrolase</fullName>
    </submittedName>
</protein>
<dbReference type="InterPro" id="IPR012939">
    <property type="entry name" value="Glyco_hydro_92"/>
</dbReference>
<feature type="domain" description="Glycosyl hydrolase family 92 N-terminal" evidence="6">
    <location>
        <begin position="40"/>
        <end position="315"/>
    </location>
</feature>
<dbReference type="PANTHER" id="PTHR12143">
    <property type="entry name" value="PEPTIDE N-GLYCANASE PNGASE -RELATED"/>
    <property type="match status" value="1"/>
</dbReference>
<proteinExistence type="predicted"/>
<dbReference type="InterPro" id="IPR050883">
    <property type="entry name" value="PNGase"/>
</dbReference>
<dbReference type="Pfam" id="PF07971">
    <property type="entry name" value="Glyco_hydro_92"/>
    <property type="match status" value="1"/>
</dbReference>
<comment type="cofactor">
    <cofactor evidence="1">
        <name>Ca(2+)</name>
        <dbReference type="ChEBI" id="CHEBI:29108"/>
    </cofactor>
</comment>
<dbReference type="PANTHER" id="PTHR12143:SF39">
    <property type="entry name" value="SECRETED PROTEIN"/>
    <property type="match status" value="1"/>
</dbReference>
<comment type="caution">
    <text evidence="7">The sequence shown here is derived from an EMBL/GenBank/DDBJ whole genome shotgun (WGS) entry which is preliminary data.</text>
</comment>
<evidence type="ECO:0000256" key="3">
    <source>
        <dbReference type="ARBA" id="ARBA00022837"/>
    </source>
</evidence>
<keyword evidence="3" id="KW-0106">Calcium</keyword>
<keyword evidence="4" id="KW-0732">Signal</keyword>
<dbReference type="RefSeq" id="WP_345235378.1">
    <property type="nucleotide sequence ID" value="NZ_BAABIQ010000044.1"/>
</dbReference>
<dbReference type="Gene3D" id="1.20.1050.60">
    <property type="entry name" value="alpha-1,2-mannosidase"/>
    <property type="match status" value="1"/>
</dbReference>
<dbReference type="Pfam" id="PF17678">
    <property type="entry name" value="Glyco_hydro_92N"/>
    <property type="match status" value="1"/>
</dbReference>
<sequence>MKMKIYRALSLASYVFFVLLFSAACEGTKHTEASDIVDEVNPFIGASTSVGAAGVYHGLGKTIPGATTPFGMVQVSPNTITGGDNGSGYSYEHKTIEGFAFTQMSGIGWYGDLGNFLVMPSAGPLKTNAGVEGKSDGYRSYYDKSSEQASAGYYGVLLTDHHIKAEMTAAPHSGMLRFTFPEHATSRIQIDLARRVGGTSTRQEVRVLDEHSIGGWMRCTPDGGGWGNGDGKANYTVYFYAEFSKPLQHVGIWQADIPDTAHRKLENVTADYYQQWIAHAKVQDGLREATGKHTGFYTTFATTDQEQVLMKVGISFVDEAGAKKNLKAEIKDWDFDRTHEQARQLWSDALRKMQITGGTAEQRKVFYTALYRTMLDPRTLQDVDGRYPGGDAKIHQAENGHTRRTIFSGWDVFRSQIPLQTLINPQVVSDLLQSLTDLAAEKKQPYFERWEMMNAYSGCMIGNPAVNVLAEAYSKGIRNYPIDRAYQLAVGSLAKFGNDSLGYTPGNLGISLTLEYAYNDWCLSTLAQQLGKKDDAARYAQQASAYRNLFDSTKGWFRPKDEQGQWLAWPTAGREKEWYGTIECNPYQQGWFVPHDISGLATLLGGKERMLQDLTSFFEKTPEDFHWNAFYNHANEPVHHAAFLFNRLGKPALTQQWTRKICTQAYHNAVEKGLVGNEDVGQMSAWYVLAASGIHPIAAADGRYEITSPLFDKVDIRLDSAYAAGKTFTIVAENNSPEHVYIQSIQLNGKPYHKSYLLHTDVIKGGELRLEMGNTPVNTLETD</sequence>
<dbReference type="InterPro" id="IPR014718">
    <property type="entry name" value="GH-type_carb-bd"/>
</dbReference>
<feature type="chain" id="PRO_5046651205" evidence="4">
    <location>
        <begin position="24"/>
        <end position="783"/>
    </location>
</feature>
<comment type="subunit">
    <text evidence="2">Monomer.</text>
</comment>
<dbReference type="Gene3D" id="1.20.1610.10">
    <property type="entry name" value="alpha-1,2-mannosidases domains"/>
    <property type="match status" value="1"/>
</dbReference>
<dbReference type="EMBL" id="BAABIQ010000044">
    <property type="protein sequence ID" value="GAA4808777.1"/>
    <property type="molecule type" value="Genomic_DNA"/>
</dbReference>
<dbReference type="Gene3D" id="2.70.98.10">
    <property type="match status" value="1"/>
</dbReference>
<dbReference type="GO" id="GO:0016787">
    <property type="term" value="F:hydrolase activity"/>
    <property type="evidence" value="ECO:0007669"/>
    <property type="project" value="UniProtKB-KW"/>
</dbReference>
<dbReference type="InterPro" id="IPR005887">
    <property type="entry name" value="GH92_a_mannosidase_put"/>
</dbReference>
<evidence type="ECO:0000313" key="7">
    <source>
        <dbReference type="EMBL" id="GAA4808777.1"/>
    </source>
</evidence>
<evidence type="ECO:0000256" key="4">
    <source>
        <dbReference type="SAM" id="SignalP"/>
    </source>
</evidence>
<keyword evidence="7" id="KW-0378">Hydrolase</keyword>
<gene>
    <name evidence="7" type="ORF">GCM10023231_42560</name>
</gene>
<dbReference type="InterPro" id="IPR008928">
    <property type="entry name" value="6-hairpin_glycosidase_sf"/>
</dbReference>
<dbReference type="SUPFAM" id="SSF48208">
    <property type="entry name" value="Six-hairpin glycosidases"/>
    <property type="match status" value="1"/>
</dbReference>
<dbReference type="InterPro" id="IPR041371">
    <property type="entry name" value="GH92_N"/>
</dbReference>
<feature type="signal peptide" evidence="4">
    <location>
        <begin position="1"/>
        <end position="23"/>
    </location>
</feature>
<evidence type="ECO:0000259" key="6">
    <source>
        <dbReference type="Pfam" id="PF17678"/>
    </source>
</evidence>
<reference evidence="8" key="1">
    <citation type="journal article" date="2019" name="Int. J. Syst. Evol. Microbiol.">
        <title>The Global Catalogue of Microorganisms (GCM) 10K type strain sequencing project: providing services to taxonomists for standard genome sequencing and annotation.</title>
        <authorList>
            <consortium name="The Broad Institute Genomics Platform"/>
            <consortium name="The Broad Institute Genome Sequencing Center for Infectious Disease"/>
            <person name="Wu L."/>
            <person name="Ma J."/>
        </authorList>
    </citation>
    <scope>NUCLEOTIDE SEQUENCE [LARGE SCALE GENOMIC DNA]</scope>
    <source>
        <strain evidence="8">JCM 18200</strain>
    </source>
</reference>